<dbReference type="PANTHER" id="PTHR23133:SF2">
    <property type="entry name" value="IMIDAZOLEGLYCEROL-PHOSPHATE DEHYDRATASE"/>
    <property type="match status" value="1"/>
</dbReference>
<dbReference type="RefSeq" id="WP_184675368.1">
    <property type="nucleotide sequence ID" value="NZ_JACHGY010000001.1"/>
</dbReference>
<comment type="caution">
    <text evidence="8">The sequence shown here is derived from an EMBL/GenBank/DDBJ whole genome shotgun (WGS) entry which is preliminary data.</text>
</comment>
<organism evidence="8 9">
    <name type="scientific">Algisphaera agarilytica</name>
    <dbReference type="NCBI Taxonomy" id="1385975"/>
    <lineage>
        <taxon>Bacteria</taxon>
        <taxon>Pseudomonadati</taxon>
        <taxon>Planctomycetota</taxon>
        <taxon>Phycisphaerae</taxon>
        <taxon>Phycisphaerales</taxon>
        <taxon>Phycisphaeraceae</taxon>
        <taxon>Algisphaera</taxon>
    </lineage>
</organism>
<evidence type="ECO:0000313" key="8">
    <source>
        <dbReference type="EMBL" id="MBB6428331.1"/>
    </source>
</evidence>
<keyword evidence="9" id="KW-1185">Reference proteome</keyword>
<dbReference type="InterPro" id="IPR020568">
    <property type="entry name" value="Ribosomal_Su5_D2-typ_SF"/>
</dbReference>
<evidence type="ECO:0000256" key="4">
    <source>
        <dbReference type="ARBA" id="ARBA00023102"/>
    </source>
</evidence>
<dbReference type="SUPFAM" id="SSF54211">
    <property type="entry name" value="Ribosomal protein S5 domain 2-like"/>
    <property type="match status" value="2"/>
</dbReference>
<evidence type="ECO:0000256" key="6">
    <source>
        <dbReference type="HAMAP-Rule" id="MF_00076"/>
    </source>
</evidence>
<dbReference type="FunFam" id="3.30.230.40:FF:000001">
    <property type="entry name" value="Imidazoleglycerol-phosphate dehydratase HisB"/>
    <property type="match status" value="1"/>
</dbReference>
<gene>
    <name evidence="6" type="primary">hisB</name>
    <name evidence="8" type="ORF">HNQ40_000137</name>
</gene>
<comment type="subcellular location">
    <subcellularLocation>
        <location evidence="6 7">Cytoplasm</location>
    </subcellularLocation>
</comment>
<proteinExistence type="inferred from homology"/>
<accession>A0A7X0H559</accession>
<dbReference type="PROSITE" id="PS00954">
    <property type="entry name" value="IGP_DEHYDRATASE_1"/>
    <property type="match status" value="1"/>
</dbReference>
<evidence type="ECO:0000256" key="2">
    <source>
        <dbReference type="ARBA" id="ARBA00016664"/>
    </source>
</evidence>
<evidence type="ECO:0000256" key="3">
    <source>
        <dbReference type="ARBA" id="ARBA00022605"/>
    </source>
</evidence>
<evidence type="ECO:0000256" key="1">
    <source>
        <dbReference type="ARBA" id="ARBA00005047"/>
    </source>
</evidence>
<evidence type="ECO:0000256" key="7">
    <source>
        <dbReference type="RuleBase" id="RU000599"/>
    </source>
</evidence>
<dbReference type="FunFam" id="3.30.230.40:FF:000003">
    <property type="entry name" value="Imidazoleglycerol-phosphate dehydratase HisB"/>
    <property type="match status" value="1"/>
</dbReference>
<keyword evidence="6" id="KW-0963">Cytoplasm</keyword>
<evidence type="ECO:0000313" key="9">
    <source>
        <dbReference type="Proteomes" id="UP000541810"/>
    </source>
</evidence>
<dbReference type="InterPro" id="IPR038494">
    <property type="entry name" value="IGPD_sf"/>
</dbReference>
<dbReference type="PROSITE" id="PS00955">
    <property type="entry name" value="IGP_DEHYDRATASE_2"/>
    <property type="match status" value="1"/>
</dbReference>
<dbReference type="PANTHER" id="PTHR23133">
    <property type="entry name" value="IMIDAZOLEGLYCEROL-PHOSPHATE DEHYDRATASE HIS7"/>
    <property type="match status" value="1"/>
</dbReference>
<dbReference type="EMBL" id="JACHGY010000001">
    <property type="protein sequence ID" value="MBB6428331.1"/>
    <property type="molecule type" value="Genomic_DNA"/>
</dbReference>
<dbReference type="HAMAP" id="MF_00076">
    <property type="entry name" value="HisB"/>
    <property type="match status" value="1"/>
</dbReference>
<dbReference type="InterPro" id="IPR020565">
    <property type="entry name" value="ImidazoleglycerP_deHydtase_CS"/>
</dbReference>
<comment type="similarity">
    <text evidence="6 7">Belongs to the imidazoleglycerol-phosphate dehydratase family.</text>
</comment>
<name>A0A7X0H559_9BACT</name>
<dbReference type="CDD" id="cd07914">
    <property type="entry name" value="IGPD"/>
    <property type="match status" value="1"/>
</dbReference>
<dbReference type="InterPro" id="IPR000807">
    <property type="entry name" value="ImidazoleglycerolP_deHydtase"/>
</dbReference>
<keyword evidence="5 6" id="KW-0456">Lyase</keyword>
<sequence>MTRSASIQRDTNETKIKVSIDLDRTGSPDDINTGVGFFDHMLTHVAKHGRLALAVSCGGDTHIDDHHTVEDVGIALGQALDQALGDKRGIERYGHSAVPMDETLARCALDLSGRPAFVFKVDWTHYAIKPEAAERSDKAPDPKIVGSNIQPFDVQLVKEFFNAVMNNAKMNLHLEVPWGDNNHHIAEGLFKAFGRALRMAIQVTHDDIPSTKGSL</sequence>
<keyword evidence="4 6" id="KW-0368">Histidine biosynthesis</keyword>
<dbReference type="GO" id="GO:0004424">
    <property type="term" value="F:imidazoleglycerol-phosphate dehydratase activity"/>
    <property type="evidence" value="ECO:0007669"/>
    <property type="project" value="UniProtKB-UniRule"/>
</dbReference>
<dbReference type="Gene3D" id="3.30.230.40">
    <property type="entry name" value="Imidazole glycerol phosphate dehydratase, domain 1"/>
    <property type="match status" value="2"/>
</dbReference>
<dbReference type="UniPathway" id="UPA00031">
    <property type="reaction ID" value="UER00011"/>
</dbReference>
<dbReference type="Pfam" id="PF00475">
    <property type="entry name" value="IGPD"/>
    <property type="match status" value="1"/>
</dbReference>
<comment type="catalytic activity">
    <reaction evidence="6 7">
        <text>D-erythro-1-(imidazol-4-yl)glycerol 3-phosphate = 3-(imidazol-4-yl)-2-oxopropyl phosphate + H2O</text>
        <dbReference type="Rhea" id="RHEA:11040"/>
        <dbReference type="ChEBI" id="CHEBI:15377"/>
        <dbReference type="ChEBI" id="CHEBI:57766"/>
        <dbReference type="ChEBI" id="CHEBI:58278"/>
        <dbReference type="EC" id="4.2.1.19"/>
    </reaction>
</comment>
<dbReference type="GO" id="GO:0005737">
    <property type="term" value="C:cytoplasm"/>
    <property type="evidence" value="ECO:0007669"/>
    <property type="project" value="UniProtKB-SubCell"/>
</dbReference>
<dbReference type="EC" id="4.2.1.19" evidence="6 7"/>
<dbReference type="GO" id="GO:0000105">
    <property type="term" value="P:L-histidine biosynthetic process"/>
    <property type="evidence" value="ECO:0007669"/>
    <property type="project" value="UniProtKB-UniRule"/>
</dbReference>
<comment type="pathway">
    <text evidence="1 6 7">Amino-acid biosynthesis; L-histidine biosynthesis; L-histidine from 5-phospho-alpha-D-ribose 1-diphosphate: step 6/9.</text>
</comment>
<protein>
    <recommendedName>
        <fullName evidence="2 6">Imidazoleglycerol-phosphate dehydratase</fullName>
        <shortName evidence="6">IGPD</shortName>
        <ecNumber evidence="6 7">4.2.1.19</ecNumber>
    </recommendedName>
</protein>
<keyword evidence="3 6" id="KW-0028">Amino-acid biosynthesis</keyword>
<evidence type="ECO:0000256" key="5">
    <source>
        <dbReference type="ARBA" id="ARBA00023239"/>
    </source>
</evidence>
<reference evidence="8 9" key="1">
    <citation type="submission" date="2020-08" db="EMBL/GenBank/DDBJ databases">
        <title>Genomic Encyclopedia of Type Strains, Phase IV (KMG-IV): sequencing the most valuable type-strain genomes for metagenomic binning, comparative biology and taxonomic classification.</title>
        <authorList>
            <person name="Goeker M."/>
        </authorList>
    </citation>
    <scope>NUCLEOTIDE SEQUENCE [LARGE SCALE GENOMIC DNA]</scope>
    <source>
        <strain evidence="8 9">DSM 103725</strain>
    </source>
</reference>
<dbReference type="Proteomes" id="UP000541810">
    <property type="component" value="Unassembled WGS sequence"/>
</dbReference>
<dbReference type="AlphaFoldDB" id="A0A7X0H559"/>